<dbReference type="KEGG" id="rlg:Rleg_5911"/>
<evidence type="ECO:0000313" key="3">
    <source>
        <dbReference type="Proteomes" id="UP000002256"/>
    </source>
</evidence>
<sequence length="72" mass="7855">MTNRKLANGPNDSPKSSSIGKTAEGFPDDSGQPVEVGEKTVEATRRKLSENPREKLLKEVKQQEDASRLGSE</sequence>
<organism evidence="2 3">
    <name type="scientific">Rhizobium leguminosarum bv. trifolii (strain WSM1325)</name>
    <dbReference type="NCBI Taxonomy" id="395491"/>
    <lineage>
        <taxon>Bacteria</taxon>
        <taxon>Pseudomonadati</taxon>
        <taxon>Pseudomonadota</taxon>
        <taxon>Alphaproteobacteria</taxon>
        <taxon>Hyphomicrobiales</taxon>
        <taxon>Rhizobiaceae</taxon>
        <taxon>Rhizobium/Agrobacterium group</taxon>
        <taxon>Rhizobium</taxon>
    </lineage>
</organism>
<reference evidence="2 3" key="1">
    <citation type="journal article" date="2010" name="Stand. Genomic Sci.">
        <title>Complete genome sequence of Rhizobium leguminosarum bv. trifolii strain WSM1325, an effective microsymbiont of annual Mediterranean clovers.</title>
        <authorList>
            <person name="Reeve W."/>
            <person name="O'Hara G."/>
            <person name="Chain P."/>
            <person name="Ardley J."/>
            <person name="Brau L."/>
            <person name="Nandesena K."/>
            <person name="Tiwari R."/>
            <person name="Copeland A."/>
            <person name="Nolan M."/>
            <person name="Han C."/>
            <person name="Brettin T."/>
            <person name="Land M."/>
            <person name="Ovchinikova G."/>
            <person name="Ivanova N."/>
            <person name="Mavromatis K."/>
            <person name="Markowitz V."/>
            <person name="Kyrpides N."/>
            <person name="Melino V."/>
            <person name="Denton M."/>
            <person name="Yates R."/>
            <person name="Howieson J."/>
        </authorList>
    </citation>
    <scope>NUCLEOTIDE SEQUENCE [LARGE SCALE GENOMIC DNA]</scope>
    <source>
        <strain evidence="3">WSM1325</strain>
        <plasmid evidence="3">Plasmid pR132503</plasmid>
    </source>
</reference>
<geneLocation type="plasmid" evidence="2 3">
    <name>pR132503</name>
</geneLocation>
<proteinExistence type="predicted"/>
<feature type="region of interest" description="Disordered" evidence="1">
    <location>
        <begin position="1"/>
        <end position="72"/>
    </location>
</feature>
<dbReference type="AlphaFoldDB" id="C6B8E4"/>
<dbReference type="EMBL" id="CP001625">
    <property type="protein sequence ID" value="ACS60676.1"/>
    <property type="molecule type" value="Genomic_DNA"/>
</dbReference>
<name>C6B8E4_RHILS</name>
<keyword evidence="2" id="KW-0614">Plasmid</keyword>
<feature type="compositionally biased region" description="Polar residues" evidence="1">
    <location>
        <begin position="1"/>
        <end position="20"/>
    </location>
</feature>
<gene>
    <name evidence="2" type="ordered locus">Rleg_5911</name>
</gene>
<protein>
    <submittedName>
        <fullName evidence="2">Uncharacterized protein</fullName>
    </submittedName>
</protein>
<dbReference type="Proteomes" id="UP000002256">
    <property type="component" value="Plasmid pR132503"/>
</dbReference>
<accession>C6B8E4</accession>
<evidence type="ECO:0000256" key="1">
    <source>
        <dbReference type="SAM" id="MobiDB-lite"/>
    </source>
</evidence>
<dbReference type="HOGENOM" id="CLU_201917_0_0_5"/>
<feature type="compositionally biased region" description="Basic and acidic residues" evidence="1">
    <location>
        <begin position="36"/>
        <end position="72"/>
    </location>
</feature>
<dbReference type="OrthoDB" id="7961581at2"/>
<evidence type="ECO:0000313" key="2">
    <source>
        <dbReference type="EMBL" id="ACS60676.1"/>
    </source>
</evidence>